<reference evidence="1 2" key="1">
    <citation type="journal article" date="2019" name="G3 (Bethesda)">
        <title>Sequencing of a Wild Apple (Malus baccata) Genome Unravels the Differences Between Cultivated and Wild Apple Species Regarding Disease Resistance and Cold Tolerance.</title>
        <authorList>
            <person name="Chen X."/>
        </authorList>
    </citation>
    <scope>NUCLEOTIDE SEQUENCE [LARGE SCALE GENOMIC DNA]</scope>
    <source>
        <strain evidence="2">cv. Shandingzi</strain>
        <tissue evidence="1">Leaves</tissue>
    </source>
</reference>
<protein>
    <submittedName>
        <fullName evidence="1">Uncharacterized protein</fullName>
    </submittedName>
</protein>
<dbReference type="EMBL" id="VIEB01000174">
    <property type="protein sequence ID" value="TQE02528.1"/>
    <property type="molecule type" value="Genomic_DNA"/>
</dbReference>
<accession>A0A540MUR5</accession>
<dbReference type="AlphaFoldDB" id="A0A540MUR5"/>
<keyword evidence="2" id="KW-1185">Reference proteome</keyword>
<evidence type="ECO:0000313" key="1">
    <source>
        <dbReference type="EMBL" id="TQE02528.1"/>
    </source>
</evidence>
<comment type="caution">
    <text evidence="1">The sequence shown here is derived from an EMBL/GenBank/DDBJ whole genome shotgun (WGS) entry which is preliminary data.</text>
</comment>
<proteinExistence type="predicted"/>
<organism evidence="1 2">
    <name type="scientific">Malus baccata</name>
    <name type="common">Siberian crab apple</name>
    <name type="synonym">Pyrus baccata</name>
    <dbReference type="NCBI Taxonomy" id="106549"/>
    <lineage>
        <taxon>Eukaryota</taxon>
        <taxon>Viridiplantae</taxon>
        <taxon>Streptophyta</taxon>
        <taxon>Embryophyta</taxon>
        <taxon>Tracheophyta</taxon>
        <taxon>Spermatophyta</taxon>
        <taxon>Magnoliopsida</taxon>
        <taxon>eudicotyledons</taxon>
        <taxon>Gunneridae</taxon>
        <taxon>Pentapetalae</taxon>
        <taxon>rosids</taxon>
        <taxon>fabids</taxon>
        <taxon>Rosales</taxon>
        <taxon>Rosaceae</taxon>
        <taxon>Amygdaloideae</taxon>
        <taxon>Maleae</taxon>
        <taxon>Malus</taxon>
    </lineage>
</organism>
<sequence>MSAGMQSQFWDFGRDGIATTVKCGSKWRQGCGYGAKAAQWWVDEFTGMVGRCKLWTELIRFRCNGDGKYNAEHKRRVYQI</sequence>
<evidence type="ECO:0000313" key="2">
    <source>
        <dbReference type="Proteomes" id="UP000315295"/>
    </source>
</evidence>
<dbReference type="Proteomes" id="UP000315295">
    <property type="component" value="Unassembled WGS sequence"/>
</dbReference>
<name>A0A540MUR5_MALBA</name>
<gene>
    <name evidence="1" type="ORF">C1H46_011834</name>
</gene>